<keyword evidence="3" id="KW-1185">Reference proteome</keyword>
<dbReference type="Gene3D" id="1.25.40.10">
    <property type="entry name" value="Tetratricopeptide repeat domain"/>
    <property type="match status" value="1"/>
</dbReference>
<dbReference type="GO" id="GO:0003729">
    <property type="term" value="F:mRNA binding"/>
    <property type="evidence" value="ECO:0007669"/>
    <property type="project" value="TreeGrafter"/>
</dbReference>
<dbReference type="PANTHER" id="PTHR47934">
    <property type="entry name" value="PENTATRICOPEPTIDE REPEAT-CONTAINING PROTEIN PET309, MITOCHONDRIAL"/>
    <property type="match status" value="1"/>
</dbReference>
<proteinExistence type="predicted"/>
<organism evidence="2 3">
    <name type="scientific">Racocetra fulgida</name>
    <dbReference type="NCBI Taxonomy" id="60492"/>
    <lineage>
        <taxon>Eukaryota</taxon>
        <taxon>Fungi</taxon>
        <taxon>Fungi incertae sedis</taxon>
        <taxon>Mucoromycota</taxon>
        <taxon>Glomeromycotina</taxon>
        <taxon>Glomeromycetes</taxon>
        <taxon>Diversisporales</taxon>
        <taxon>Gigasporaceae</taxon>
        <taxon>Racocetra</taxon>
    </lineage>
</organism>
<feature type="non-terminal residue" evidence="2">
    <location>
        <position position="463"/>
    </location>
</feature>
<dbReference type="Pfam" id="PF13812">
    <property type="entry name" value="PPR_3"/>
    <property type="match status" value="1"/>
</dbReference>
<feature type="region of interest" description="Disordered" evidence="1">
    <location>
        <begin position="198"/>
        <end position="217"/>
    </location>
</feature>
<evidence type="ECO:0000313" key="3">
    <source>
        <dbReference type="Proteomes" id="UP000789396"/>
    </source>
</evidence>
<accession>A0A9N9GZU0</accession>
<name>A0A9N9GZU0_9GLOM</name>
<evidence type="ECO:0000313" key="2">
    <source>
        <dbReference type="EMBL" id="CAG8646300.1"/>
    </source>
</evidence>
<protein>
    <submittedName>
        <fullName evidence="2">2289_t:CDS:1</fullName>
    </submittedName>
</protein>
<dbReference type="GO" id="GO:0005739">
    <property type="term" value="C:mitochondrion"/>
    <property type="evidence" value="ECO:0007669"/>
    <property type="project" value="TreeGrafter"/>
</dbReference>
<dbReference type="InterPro" id="IPR011990">
    <property type="entry name" value="TPR-like_helical_dom_sf"/>
</dbReference>
<dbReference type="InterPro" id="IPR051114">
    <property type="entry name" value="Mito_RNA_Proc_CCM1"/>
</dbReference>
<dbReference type="GO" id="GO:0006396">
    <property type="term" value="P:RNA processing"/>
    <property type="evidence" value="ECO:0007669"/>
    <property type="project" value="TreeGrafter"/>
</dbReference>
<dbReference type="GO" id="GO:0007005">
    <property type="term" value="P:mitochondrion organization"/>
    <property type="evidence" value="ECO:0007669"/>
    <property type="project" value="TreeGrafter"/>
</dbReference>
<dbReference type="InterPro" id="IPR002885">
    <property type="entry name" value="PPR_rpt"/>
</dbReference>
<evidence type="ECO:0000256" key="1">
    <source>
        <dbReference type="SAM" id="MobiDB-lite"/>
    </source>
</evidence>
<gene>
    <name evidence="2" type="ORF">RFULGI_LOCUS8264</name>
</gene>
<sequence length="463" mass="52680">TSESPSFSDEELSKIYENLSTPLSARLPNKLSPGGIIDKLALLTPNSRESRQLPLSELPSAKLIQESLENDIIPLMDTLEKEDLGLQHYNNVMYACALKKNVKLAELTLQKIKDVGLTPNVFTYEQLINAYSNVGDVKNALSTFDMIENDVERAFDLYQEMAEKGLCPTDNPSLAPNLATFSNLFLVYSAHKISNQPIKQSKQENKEFPHNTLPVPTVEEDNVENNQIESSQHDNDENHNIFVAEEIINNTGSLVETSTENMLSKYKDHLLVIGSDIYPLLPNPPSTQKQILVESTILFNYVLSVIESSDSTSLSTTKFSQEAWNIWQDWKTWWKDRVDEMNGLNELDQLKEIRRLAIKLLQKLSTTQVPKIEDFQLLRQKTIESEDEFAESKIMELCYFDEGTPKTRVKELLARKWKGVNVLPGQIGRRVLEKKLGIYDGRNKWGKKKSVKGGKSNNTKWVE</sequence>
<dbReference type="Pfam" id="PF01535">
    <property type="entry name" value="PPR"/>
    <property type="match status" value="1"/>
</dbReference>
<dbReference type="Proteomes" id="UP000789396">
    <property type="component" value="Unassembled WGS sequence"/>
</dbReference>
<reference evidence="2" key="1">
    <citation type="submission" date="2021-06" db="EMBL/GenBank/DDBJ databases">
        <authorList>
            <person name="Kallberg Y."/>
            <person name="Tangrot J."/>
            <person name="Rosling A."/>
        </authorList>
    </citation>
    <scope>NUCLEOTIDE SEQUENCE</scope>
    <source>
        <strain evidence="2">IN212</strain>
    </source>
</reference>
<dbReference type="AlphaFoldDB" id="A0A9N9GZU0"/>
<dbReference type="OrthoDB" id="5588846at2759"/>
<dbReference type="PANTHER" id="PTHR47934:SF2">
    <property type="entry name" value="OS07G0671200 PROTEIN"/>
    <property type="match status" value="1"/>
</dbReference>
<dbReference type="EMBL" id="CAJVPZ010013137">
    <property type="protein sequence ID" value="CAG8646300.1"/>
    <property type="molecule type" value="Genomic_DNA"/>
</dbReference>
<comment type="caution">
    <text evidence="2">The sequence shown here is derived from an EMBL/GenBank/DDBJ whole genome shotgun (WGS) entry which is preliminary data.</text>
</comment>